<keyword evidence="3" id="KW-1185">Reference proteome</keyword>
<sequence length="196" mass="21376">MPIHSLPAELLLHILSRTPSVTALFALATTCRRLYSLFQSSQASLLYSVLAAELGPVLPDALGLAHSEVLDGSRGASRARYIAGIDAALDAYGGYLAGERDGLSEQTLELDEVLRLVRAFKTVGWVAGLYERCMMGLFENEVRPACNGSEESARAVVAPLSLVERLRVLRAFYRLQMALHIWGSSAVGMRIRDVKN</sequence>
<organism evidence="2 3">
    <name type="scientific">Staphylotrichum longicolle</name>
    <dbReference type="NCBI Taxonomy" id="669026"/>
    <lineage>
        <taxon>Eukaryota</taxon>
        <taxon>Fungi</taxon>
        <taxon>Dikarya</taxon>
        <taxon>Ascomycota</taxon>
        <taxon>Pezizomycotina</taxon>
        <taxon>Sordariomycetes</taxon>
        <taxon>Sordariomycetidae</taxon>
        <taxon>Sordariales</taxon>
        <taxon>Chaetomiaceae</taxon>
        <taxon>Staphylotrichum</taxon>
    </lineage>
</organism>
<proteinExistence type="predicted"/>
<comment type="caution">
    <text evidence="2">The sequence shown here is derived from an EMBL/GenBank/DDBJ whole genome shotgun (WGS) entry which is preliminary data.</text>
</comment>
<dbReference type="Gene3D" id="1.20.1280.50">
    <property type="match status" value="1"/>
</dbReference>
<evidence type="ECO:0000313" key="3">
    <source>
        <dbReference type="Proteomes" id="UP001197093"/>
    </source>
</evidence>
<dbReference type="Pfam" id="PF12937">
    <property type="entry name" value="F-box-like"/>
    <property type="match status" value="1"/>
</dbReference>
<protein>
    <recommendedName>
        <fullName evidence="1">F-box domain-containing protein</fullName>
    </recommendedName>
</protein>
<name>A0AAD4EXS5_9PEZI</name>
<accession>A0AAD4EXS5</accession>
<reference evidence="2" key="1">
    <citation type="submission" date="2023-02" db="EMBL/GenBank/DDBJ databases">
        <authorList>
            <person name="Palmer J.M."/>
        </authorList>
    </citation>
    <scope>NUCLEOTIDE SEQUENCE</scope>
    <source>
        <strain evidence="2">FW57</strain>
    </source>
</reference>
<gene>
    <name evidence="2" type="ORF">NEMBOFW57_005589</name>
</gene>
<evidence type="ECO:0000313" key="2">
    <source>
        <dbReference type="EMBL" id="KAG7289224.1"/>
    </source>
</evidence>
<dbReference type="PROSITE" id="PS50181">
    <property type="entry name" value="FBOX"/>
    <property type="match status" value="1"/>
</dbReference>
<evidence type="ECO:0000259" key="1">
    <source>
        <dbReference type="PROSITE" id="PS50181"/>
    </source>
</evidence>
<dbReference type="Proteomes" id="UP001197093">
    <property type="component" value="Unassembled WGS sequence"/>
</dbReference>
<dbReference type="CDD" id="cd09917">
    <property type="entry name" value="F-box_SF"/>
    <property type="match status" value="1"/>
</dbReference>
<dbReference type="AlphaFoldDB" id="A0AAD4EXS5"/>
<dbReference type="EMBL" id="JAHCVI010000002">
    <property type="protein sequence ID" value="KAG7289224.1"/>
    <property type="molecule type" value="Genomic_DNA"/>
</dbReference>
<dbReference type="InterPro" id="IPR036047">
    <property type="entry name" value="F-box-like_dom_sf"/>
</dbReference>
<dbReference type="InterPro" id="IPR001810">
    <property type="entry name" value="F-box_dom"/>
</dbReference>
<feature type="domain" description="F-box" evidence="1">
    <location>
        <begin position="1"/>
        <end position="50"/>
    </location>
</feature>
<dbReference type="SUPFAM" id="SSF81383">
    <property type="entry name" value="F-box domain"/>
    <property type="match status" value="1"/>
</dbReference>